<proteinExistence type="predicted"/>
<dbReference type="EMBL" id="JBHSNA010000003">
    <property type="protein sequence ID" value="MFC5565790.1"/>
    <property type="molecule type" value="Genomic_DNA"/>
</dbReference>
<dbReference type="Pfam" id="PF08241">
    <property type="entry name" value="Methyltransf_11"/>
    <property type="match status" value="1"/>
</dbReference>
<gene>
    <name evidence="5" type="ORF">ACFPOC_05075</name>
</gene>
<reference evidence="6" key="1">
    <citation type="journal article" date="2019" name="Int. J. Syst. Evol. Microbiol.">
        <title>The Global Catalogue of Microorganisms (GCM) 10K type strain sequencing project: providing services to taxonomists for standard genome sequencing and annotation.</title>
        <authorList>
            <consortium name="The Broad Institute Genomics Platform"/>
            <consortium name="The Broad Institute Genome Sequencing Center for Infectious Disease"/>
            <person name="Wu L."/>
            <person name="Ma J."/>
        </authorList>
    </citation>
    <scope>NUCLEOTIDE SEQUENCE [LARGE SCALE GENOMIC DNA]</scope>
    <source>
        <strain evidence="6">KACC 11588</strain>
    </source>
</reference>
<dbReference type="GO" id="GO:0008168">
    <property type="term" value="F:methyltransferase activity"/>
    <property type="evidence" value="ECO:0007669"/>
    <property type="project" value="UniProtKB-KW"/>
</dbReference>
<dbReference type="Gene3D" id="3.40.50.150">
    <property type="entry name" value="Vaccinia Virus protein VP39"/>
    <property type="match status" value="1"/>
</dbReference>
<feature type="compositionally biased region" description="Basic and acidic residues" evidence="3">
    <location>
        <begin position="252"/>
        <end position="264"/>
    </location>
</feature>
<dbReference type="PANTHER" id="PTHR13090">
    <property type="entry name" value="ARGININE-HYDROXYLASE NDUFAF5, MITOCHONDRIAL"/>
    <property type="match status" value="1"/>
</dbReference>
<dbReference type="SUPFAM" id="SSF53335">
    <property type="entry name" value="S-adenosyl-L-methionine-dependent methyltransferases"/>
    <property type="match status" value="1"/>
</dbReference>
<evidence type="ECO:0000256" key="3">
    <source>
        <dbReference type="SAM" id="MobiDB-lite"/>
    </source>
</evidence>
<keyword evidence="2" id="KW-0808">Transferase</keyword>
<sequence>MGGMAKLTDQTALLRHRRRASALFLREAVADEVQDRLVEVKRRFTAPAVVTPFPQVWAERLPGATFLPDAEVLDLRPGAHDLVIHDLCLHWADDPVGQLVQCARALAPDGLLLATLFGGTTLADLRAALAEAEVEATGGLSPRVAPMGEIRDLGNLLGRVGLALPVADSLPYDVSYPDALALMRDLRAMGEANALEGRVRHFTRRAVIAGAAARYPLAEGRAVAHFEVVTLSAWAPAPGQPKALRPGSATRRLSDALEEARRGDGPPVEPN</sequence>
<dbReference type="Proteomes" id="UP001596056">
    <property type="component" value="Unassembled WGS sequence"/>
</dbReference>
<keyword evidence="1 5" id="KW-0489">Methyltransferase</keyword>
<keyword evidence="6" id="KW-1185">Reference proteome</keyword>
<protein>
    <submittedName>
        <fullName evidence="5">Methyltransferase domain-containing protein</fullName>
    </submittedName>
</protein>
<dbReference type="PANTHER" id="PTHR13090:SF1">
    <property type="entry name" value="ARGININE-HYDROXYLASE NDUFAF5, MITOCHONDRIAL"/>
    <property type="match status" value="1"/>
</dbReference>
<organism evidence="5 6">
    <name type="scientific">Rubellimicrobium aerolatum</name>
    <dbReference type="NCBI Taxonomy" id="490979"/>
    <lineage>
        <taxon>Bacteria</taxon>
        <taxon>Pseudomonadati</taxon>
        <taxon>Pseudomonadota</taxon>
        <taxon>Alphaproteobacteria</taxon>
        <taxon>Rhodobacterales</taxon>
        <taxon>Roseobacteraceae</taxon>
        <taxon>Rubellimicrobium</taxon>
    </lineage>
</organism>
<evidence type="ECO:0000256" key="1">
    <source>
        <dbReference type="ARBA" id="ARBA00022603"/>
    </source>
</evidence>
<accession>A0ABW0SAA5</accession>
<feature type="region of interest" description="Disordered" evidence="3">
    <location>
        <begin position="237"/>
        <end position="271"/>
    </location>
</feature>
<evidence type="ECO:0000259" key="4">
    <source>
        <dbReference type="Pfam" id="PF08241"/>
    </source>
</evidence>
<evidence type="ECO:0000313" key="6">
    <source>
        <dbReference type="Proteomes" id="UP001596056"/>
    </source>
</evidence>
<evidence type="ECO:0000313" key="5">
    <source>
        <dbReference type="EMBL" id="MFC5565790.1"/>
    </source>
</evidence>
<dbReference type="InterPro" id="IPR029063">
    <property type="entry name" value="SAM-dependent_MTases_sf"/>
</dbReference>
<evidence type="ECO:0000256" key="2">
    <source>
        <dbReference type="ARBA" id="ARBA00022679"/>
    </source>
</evidence>
<dbReference type="InterPro" id="IPR050602">
    <property type="entry name" value="Malonyl-ACP_OMT"/>
</dbReference>
<name>A0ABW0SAA5_9RHOB</name>
<feature type="domain" description="Methyltransferase type 11" evidence="4">
    <location>
        <begin position="67"/>
        <end position="113"/>
    </location>
</feature>
<dbReference type="RefSeq" id="WP_209838784.1">
    <property type="nucleotide sequence ID" value="NZ_JAGGJP010000003.1"/>
</dbReference>
<comment type="caution">
    <text evidence="5">The sequence shown here is derived from an EMBL/GenBank/DDBJ whole genome shotgun (WGS) entry which is preliminary data.</text>
</comment>
<dbReference type="InterPro" id="IPR013216">
    <property type="entry name" value="Methyltransf_11"/>
</dbReference>
<dbReference type="GO" id="GO:0032259">
    <property type="term" value="P:methylation"/>
    <property type="evidence" value="ECO:0007669"/>
    <property type="project" value="UniProtKB-KW"/>
</dbReference>